<dbReference type="AlphaFoldDB" id="A0A516SJ65"/>
<dbReference type="OrthoDB" id="9181369at2"/>
<dbReference type="InterPro" id="IPR035890">
    <property type="entry name" value="Anti-sigma-28_factor_FlgM_sf"/>
</dbReference>
<dbReference type="KEGG" id="cari:FNU76_18555"/>
<evidence type="ECO:0000256" key="1">
    <source>
        <dbReference type="ARBA" id="ARBA00005322"/>
    </source>
</evidence>
<evidence type="ECO:0000259" key="10">
    <source>
        <dbReference type="Pfam" id="PF04316"/>
    </source>
</evidence>
<keyword evidence="3" id="KW-0678">Repressor</keyword>
<keyword evidence="5" id="KW-0805">Transcription regulation</keyword>
<dbReference type="Proteomes" id="UP000317550">
    <property type="component" value="Chromosome"/>
</dbReference>
<keyword evidence="11" id="KW-0969">Cilium</keyword>
<evidence type="ECO:0000256" key="2">
    <source>
        <dbReference type="ARBA" id="ARBA00017823"/>
    </source>
</evidence>
<keyword evidence="11" id="KW-0966">Cell projection</keyword>
<feature type="compositionally biased region" description="Low complexity" evidence="9">
    <location>
        <begin position="16"/>
        <end position="32"/>
    </location>
</feature>
<evidence type="ECO:0000256" key="7">
    <source>
        <dbReference type="ARBA" id="ARBA00024739"/>
    </source>
</evidence>
<dbReference type="EMBL" id="CP041730">
    <property type="protein sequence ID" value="QDQ28186.1"/>
    <property type="molecule type" value="Genomic_DNA"/>
</dbReference>
<evidence type="ECO:0000256" key="5">
    <source>
        <dbReference type="ARBA" id="ARBA00023015"/>
    </source>
</evidence>
<dbReference type="InterPro" id="IPR007412">
    <property type="entry name" value="FlgM"/>
</dbReference>
<protein>
    <recommendedName>
        <fullName evidence="2">Negative regulator of flagellin synthesis</fullName>
    </recommendedName>
    <alternativeName>
        <fullName evidence="8">Anti-sigma-28 factor</fullName>
    </alternativeName>
</protein>
<dbReference type="GO" id="GO:0044781">
    <property type="term" value="P:bacterial-type flagellum organization"/>
    <property type="evidence" value="ECO:0007669"/>
    <property type="project" value="UniProtKB-KW"/>
</dbReference>
<evidence type="ECO:0000256" key="3">
    <source>
        <dbReference type="ARBA" id="ARBA00022491"/>
    </source>
</evidence>
<dbReference type="SUPFAM" id="SSF101498">
    <property type="entry name" value="Anti-sigma factor FlgM"/>
    <property type="match status" value="1"/>
</dbReference>
<feature type="domain" description="Anti-sigma-28 factor FlgM C-terminal" evidence="10">
    <location>
        <begin position="36"/>
        <end position="89"/>
    </location>
</feature>
<comment type="function">
    <text evidence="7">Responsible for the coupling of flagellin expression to flagellar assembly by preventing expression of the flagellin genes when a component of the middle class of proteins is defective. It negatively regulates flagellar genes by inhibiting the activity of FliA by directly binding to FliA.</text>
</comment>
<dbReference type="InterPro" id="IPR031316">
    <property type="entry name" value="FlgM_C"/>
</dbReference>
<evidence type="ECO:0000256" key="9">
    <source>
        <dbReference type="SAM" id="MobiDB-lite"/>
    </source>
</evidence>
<accession>A0A516SJ65</accession>
<evidence type="ECO:0000256" key="4">
    <source>
        <dbReference type="ARBA" id="ARBA00022795"/>
    </source>
</evidence>
<feature type="region of interest" description="Disordered" evidence="9">
    <location>
        <begin position="1"/>
        <end position="35"/>
    </location>
</feature>
<keyword evidence="12" id="KW-1185">Reference proteome</keyword>
<sequence>MKIDSKPLNAPIPRSATRAGAKAANGEAGGTEARADSVEIKAFSARLSTLEASLSKQPLIDEGKVNEIRRAMAEGRFTVNADAIADSLMANVKELLQSKP</sequence>
<evidence type="ECO:0000256" key="6">
    <source>
        <dbReference type="ARBA" id="ARBA00023163"/>
    </source>
</evidence>
<dbReference type="NCBIfam" id="TIGR03824">
    <property type="entry name" value="FlgM_jcvi"/>
    <property type="match status" value="1"/>
</dbReference>
<evidence type="ECO:0000256" key="8">
    <source>
        <dbReference type="ARBA" id="ARBA00030117"/>
    </source>
</evidence>
<proteinExistence type="inferred from homology"/>
<gene>
    <name evidence="11" type="primary">flgM</name>
    <name evidence="11" type="ORF">FNU76_18555</name>
</gene>
<dbReference type="Pfam" id="PF04316">
    <property type="entry name" value="FlgM"/>
    <property type="match status" value="1"/>
</dbReference>
<dbReference type="GO" id="GO:0045892">
    <property type="term" value="P:negative regulation of DNA-templated transcription"/>
    <property type="evidence" value="ECO:0007669"/>
    <property type="project" value="InterPro"/>
</dbReference>
<evidence type="ECO:0000313" key="11">
    <source>
        <dbReference type="EMBL" id="QDQ28186.1"/>
    </source>
</evidence>
<reference evidence="12" key="1">
    <citation type="submission" date="2019-07" db="EMBL/GenBank/DDBJ databases">
        <title>Chitinimonas sp. nov., isolated from Ny-Alesund, arctica soil.</title>
        <authorList>
            <person name="Xu Q."/>
            <person name="Peng F."/>
        </authorList>
    </citation>
    <scope>NUCLEOTIDE SEQUENCE [LARGE SCALE GENOMIC DNA]</scope>
    <source>
        <strain evidence="12">R3-44</strain>
    </source>
</reference>
<dbReference type="RefSeq" id="WP_144279573.1">
    <property type="nucleotide sequence ID" value="NZ_CP041730.1"/>
</dbReference>
<organism evidence="11 12">
    <name type="scientific">Chitinimonas arctica</name>
    <dbReference type="NCBI Taxonomy" id="2594795"/>
    <lineage>
        <taxon>Bacteria</taxon>
        <taxon>Pseudomonadati</taxon>
        <taxon>Pseudomonadota</taxon>
        <taxon>Betaproteobacteria</taxon>
        <taxon>Neisseriales</taxon>
        <taxon>Chitinibacteraceae</taxon>
        <taxon>Chitinimonas</taxon>
    </lineage>
</organism>
<comment type="similarity">
    <text evidence="1">Belongs to the FlgM family.</text>
</comment>
<evidence type="ECO:0000313" key="12">
    <source>
        <dbReference type="Proteomes" id="UP000317550"/>
    </source>
</evidence>
<keyword evidence="6" id="KW-0804">Transcription</keyword>
<keyword evidence="11" id="KW-0282">Flagellum</keyword>
<name>A0A516SJ65_9NEIS</name>
<keyword evidence="4" id="KW-1005">Bacterial flagellum biogenesis</keyword>